<dbReference type="InterPro" id="IPR020894">
    <property type="entry name" value="Cadherin_CS"/>
</dbReference>
<feature type="region of interest" description="Disordered" evidence="10">
    <location>
        <begin position="300"/>
        <end position="327"/>
    </location>
</feature>
<feature type="domain" description="Cadherin" evidence="11">
    <location>
        <begin position="1143"/>
        <end position="1248"/>
    </location>
</feature>
<feature type="domain" description="Cadherin" evidence="11">
    <location>
        <begin position="386"/>
        <end position="444"/>
    </location>
</feature>
<dbReference type="GO" id="GO:0005886">
    <property type="term" value="C:plasma membrane"/>
    <property type="evidence" value="ECO:0007669"/>
    <property type="project" value="InterPro"/>
</dbReference>
<evidence type="ECO:0000313" key="12">
    <source>
        <dbReference type="Proteomes" id="UP000887574"/>
    </source>
</evidence>
<proteinExistence type="predicted"/>
<feature type="region of interest" description="Disordered" evidence="10">
    <location>
        <begin position="372"/>
        <end position="391"/>
    </location>
</feature>
<keyword evidence="3" id="KW-0732">Signal</keyword>
<feature type="domain" description="Cadherin" evidence="11">
    <location>
        <begin position="678"/>
        <end position="782"/>
    </location>
</feature>
<feature type="domain" description="Cadherin" evidence="11">
    <location>
        <begin position="1577"/>
        <end position="1639"/>
    </location>
</feature>
<dbReference type="GO" id="GO:0005509">
    <property type="term" value="F:calcium ion binding"/>
    <property type="evidence" value="ECO:0007669"/>
    <property type="project" value="UniProtKB-UniRule"/>
</dbReference>
<feature type="domain" description="Cadherin" evidence="11">
    <location>
        <begin position="1018"/>
        <end position="1132"/>
    </location>
</feature>
<dbReference type="InterPro" id="IPR050971">
    <property type="entry name" value="Cadherin-domain_protein"/>
</dbReference>
<keyword evidence="8" id="KW-0472">Membrane</keyword>
<dbReference type="Pfam" id="PF00028">
    <property type="entry name" value="Cadherin"/>
    <property type="match status" value="8"/>
</dbReference>
<dbReference type="FunFam" id="2.60.40.60:FF:000033">
    <property type="entry name" value="FAT atypical cadherin 1"/>
    <property type="match status" value="1"/>
</dbReference>
<dbReference type="PRINTS" id="PR00205">
    <property type="entry name" value="CADHERIN"/>
</dbReference>
<dbReference type="CDD" id="cd11304">
    <property type="entry name" value="Cadherin_repeat"/>
    <property type="match status" value="11"/>
</dbReference>
<name>A0A915E4Z3_9BILA</name>
<comment type="subcellular location">
    <subcellularLocation>
        <location evidence="1">Membrane</location>
        <topology evidence="1">Single-pass membrane protein</topology>
    </subcellularLocation>
</comment>
<evidence type="ECO:0000256" key="3">
    <source>
        <dbReference type="ARBA" id="ARBA00022729"/>
    </source>
</evidence>
<evidence type="ECO:0000256" key="9">
    <source>
        <dbReference type="PROSITE-ProRule" id="PRU00043"/>
    </source>
</evidence>
<dbReference type="Proteomes" id="UP000887574">
    <property type="component" value="Unplaced"/>
</dbReference>
<dbReference type="GO" id="GO:0005911">
    <property type="term" value="C:cell-cell junction"/>
    <property type="evidence" value="ECO:0007669"/>
    <property type="project" value="TreeGrafter"/>
</dbReference>
<dbReference type="WBParaSite" id="jg26761">
    <property type="protein sequence ID" value="jg26761"/>
    <property type="gene ID" value="jg26761"/>
</dbReference>
<evidence type="ECO:0000256" key="2">
    <source>
        <dbReference type="ARBA" id="ARBA00022692"/>
    </source>
</evidence>
<evidence type="ECO:0000256" key="5">
    <source>
        <dbReference type="ARBA" id="ARBA00022837"/>
    </source>
</evidence>
<feature type="domain" description="Cadherin" evidence="11">
    <location>
        <begin position="447"/>
        <end position="557"/>
    </location>
</feature>
<keyword evidence="12" id="KW-1185">Reference proteome</keyword>
<evidence type="ECO:0000313" key="13">
    <source>
        <dbReference type="WBParaSite" id="jg26761"/>
    </source>
</evidence>
<feature type="domain" description="Cadherin" evidence="11">
    <location>
        <begin position="1249"/>
        <end position="1375"/>
    </location>
</feature>
<dbReference type="PANTHER" id="PTHR24025:SF23">
    <property type="entry name" value="NEURAL-CADHERIN"/>
    <property type="match status" value="1"/>
</dbReference>
<dbReference type="GO" id="GO:0007156">
    <property type="term" value="P:homophilic cell adhesion via plasma membrane adhesion molecules"/>
    <property type="evidence" value="ECO:0007669"/>
    <property type="project" value="InterPro"/>
</dbReference>
<accession>A0A915E4Z3</accession>
<protein>
    <submittedName>
        <fullName evidence="13">Cadherin domain-containing protein</fullName>
    </submittedName>
</protein>
<dbReference type="InterPro" id="IPR002126">
    <property type="entry name" value="Cadherin-like_dom"/>
</dbReference>
<dbReference type="SMART" id="SM00112">
    <property type="entry name" value="CA"/>
    <property type="match status" value="11"/>
</dbReference>
<keyword evidence="6" id="KW-0130">Cell adhesion</keyword>
<evidence type="ECO:0000256" key="6">
    <source>
        <dbReference type="ARBA" id="ARBA00022889"/>
    </source>
</evidence>
<sequence>MFPVRKDAPAGWLVADLLHEGLCTEAEQLSLQPSSYNAELSMWFEVRNHSIYTSTSGNGLSAIEAPRLFLLEILASKPPSFKRIIMVQVEVQAGSSPKFLLSTYSASLDAEAISDSKVQLNFSQTISLGTHSSSDIIYEIVSLPEGSAKDLFQMMSSRDETTHKQIAKLFVVRKLHTWEKFSQPVKFYIGATDKRLQKRVASTRIEVTIKQAMQPPPAFERSRIVMERPLVQAHKTLLRVIAKTAKGVPMYHVEPESSPFDVAPLFGDVFSKTHLPSGHYIFDVVAIDSMAQEGRTTIDLTISSQTNSPRSGQQQRAKQRNLAPLDKDRNFIGQRSARWARKSRRDRGEDLLLLLREDHPLGFLKQRIPLHSDERISKPSSSPSASPDPDFLAVHKNGSIELLKALNYERESHFQLTVQVDGMFKSRMQTIRVEVLDVNEPPFFLNEPKPYLAVVPLQTPLGYQVYRFHARDENGEGNDNVTYQLINTEPANMFTVDEHTGSVRTAQRQYTQGQYYRISVRAIDNNYSYKESQEKKEEAQDQIALLEVFAGERPPQFMRQKYVVYVPEHSEVQHSVLQLETLQFPSIRDGHTKGERTYAISLDNDPSSSKKSEQETSAYFGVEPNTGLIHLLKQIDYDDPAQTKTFRMFGIVKEEGRESRVPIEINVQDINDNAPTFVQPLYTATVKEDVEIGHTIVKVEARDQDSGINAQLDYFVDHPHFSINSHGEISASSRLDADQKQEGFHFYRFNVTATDRGIPVPLKGSALVHIRTENTNDEAPVFVPTAEYTASVAEDAQANTPVVQVQAIDPDRDQVTYWFKVDGSNELKSKTDLFEVDRDTGLIRLRAGLSSSELMKLDAPFLLLTVVAKDDGSCCAASTETHESTAKVRVSIADINNNKPEFPHCADYKNTAVIEEGQYKTAESPVIITAQAVDKDSSLNGQIVYSLYYGRSETRKPFVIDANTGELRPSPYFVFDRESKSKEEVTIKATDKGERPLIGFCQFSVQVLDVNDNAPQFDRPLYETSLARNAATGSSVLAVLAEDSDSPTNARITYSLAADETASEANQRDHSFFEISSVEQPGEITLLRKVPKDKDRFMFSVIATDNGQPEARTAIVQVVVKVHEKQQNAPQWQSSPDCKEVSSVYEDIQINTVLIRCHALVGEDRKRPISYKLSNGVKHTKNNKQIFRSFPDSDNVNLVVVRNMESLDYEQCTNYSLTLTATDMISSATSEKHFLIHVKDRNDEVPRFTVDQFTGSIDEELSPAEYMDISHGEPITTVTAFDLDSRGEPQSEIYYRILDDTDSIQPASRYFRIDERSGKIFPLEKFDHERNDSFIFDVEARDGMNSSLPYTHAPNKDIVKVQIFVADLNDNAPRFENALYEASVPENIDVSQEILTIKAYDLDSQSLLRYSLTSATGNKLPFGVKTDTGVIYVKEPLDFESLHKHPFYQFQLQATDGKYTAQTNIQITLYKTTIKEEESPTNLPMLLFTVNATDTDKDETNGQIVYELEGQGVGQYFRIDRLSGQIEVYKPLDRDPPSGVPVWKFIVQAADNGGKGLVGYADVEVWLLDVNDNSPVFPRMQYGAVKEGNAVDAYVMTAAALDYDDPATPNAQLTYNIVGANKYVNGEPIFRIDEDSGKIYAMVG</sequence>
<dbReference type="PANTHER" id="PTHR24025">
    <property type="entry name" value="DESMOGLEIN FAMILY MEMBER"/>
    <property type="match status" value="1"/>
</dbReference>
<feature type="compositionally biased region" description="Polar residues" evidence="10">
    <location>
        <begin position="300"/>
        <end position="316"/>
    </location>
</feature>
<feature type="domain" description="Cadherin" evidence="11">
    <location>
        <begin position="1376"/>
        <end position="1469"/>
    </location>
</feature>
<evidence type="ECO:0000256" key="1">
    <source>
        <dbReference type="ARBA" id="ARBA00004167"/>
    </source>
</evidence>
<dbReference type="InterPro" id="IPR015919">
    <property type="entry name" value="Cadherin-like_sf"/>
</dbReference>
<feature type="compositionally biased region" description="Low complexity" evidence="10">
    <location>
        <begin position="378"/>
        <end position="390"/>
    </location>
</feature>
<keyword evidence="2" id="KW-0812">Transmembrane</keyword>
<dbReference type="PROSITE" id="PS50268">
    <property type="entry name" value="CADHERIN_2"/>
    <property type="match status" value="12"/>
</dbReference>
<dbReference type="FunFam" id="2.60.40.60:FF:000092">
    <property type="entry name" value="Protocadherin 8"/>
    <property type="match status" value="1"/>
</dbReference>
<evidence type="ECO:0000259" key="11">
    <source>
        <dbReference type="PROSITE" id="PS50268"/>
    </source>
</evidence>
<evidence type="ECO:0000256" key="10">
    <source>
        <dbReference type="SAM" id="MobiDB-lite"/>
    </source>
</evidence>
<dbReference type="Gene3D" id="2.60.40.60">
    <property type="entry name" value="Cadherins"/>
    <property type="match status" value="12"/>
</dbReference>
<dbReference type="PROSITE" id="PS00232">
    <property type="entry name" value="CADHERIN_1"/>
    <property type="match status" value="4"/>
</dbReference>
<feature type="domain" description="Cadherin" evidence="11">
    <location>
        <begin position="924"/>
        <end position="1017"/>
    </location>
</feature>
<feature type="domain" description="Cadherin" evidence="11">
    <location>
        <begin position="1466"/>
        <end position="1577"/>
    </location>
</feature>
<evidence type="ECO:0000256" key="7">
    <source>
        <dbReference type="ARBA" id="ARBA00022989"/>
    </source>
</evidence>
<keyword evidence="5 9" id="KW-0106">Calcium</keyword>
<reference evidence="13" key="1">
    <citation type="submission" date="2022-11" db="UniProtKB">
        <authorList>
            <consortium name="WormBaseParasite"/>
        </authorList>
    </citation>
    <scope>IDENTIFICATION</scope>
</reference>
<keyword evidence="7" id="KW-1133">Transmembrane helix</keyword>
<evidence type="ECO:0000256" key="4">
    <source>
        <dbReference type="ARBA" id="ARBA00022737"/>
    </source>
</evidence>
<evidence type="ECO:0000256" key="8">
    <source>
        <dbReference type="ARBA" id="ARBA00023136"/>
    </source>
</evidence>
<organism evidence="12 13">
    <name type="scientific">Ditylenchus dipsaci</name>
    <dbReference type="NCBI Taxonomy" id="166011"/>
    <lineage>
        <taxon>Eukaryota</taxon>
        <taxon>Metazoa</taxon>
        <taxon>Ecdysozoa</taxon>
        <taxon>Nematoda</taxon>
        <taxon>Chromadorea</taxon>
        <taxon>Rhabditida</taxon>
        <taxon>Tylenchina</taxon>
        <taxon>Tylenchomorpha</taxon>
        <taxon>Sphaerularioidea</taxon>
        <taxon>Anguinidae</taxon>
        <taxon>Anguininae</taxon>
        <taxon>Ditylenchus</taxon>
    </lineage>
</organism>
<keyword evidence="4" id="KW-0677">Repeat</keyword>
<feature type="domain" description="Cadherin" evidence="11">
    <location>
        <begin position="784"/>
        <end position="902"/>
    </location>
</feature>
<feature type="domain" description="Cadherin" evidence="11">
    <location>
        <begin position="558"/>
        <end position="677"/>
    </location>
</feature>
<dbReference type="SUPFAM" id="SSF49313">
    <property type="entry name" value="Cadherin-like"/>
    <property type="match status" value="11"/>
</dbReference>